<evidence type="ECO:0000259" key="8">
    <source>
        <dbReference type="PROSITE" id="PS50109"/>
    </source>
</evidence>
<dbReference type="PROSITE" id="PS50113">
    <property type="entry name" value="PAC"/>
    <property type="match status" value="3"/>
</dbReference>
<dbReference type="SUPFAM" id="SSF55874">
    <property type="entry name" value="ATPase domain of HSP90 chaperone/DNA topoisomerase II/histidine kinase"/>
    <property type="match status" value="1"/>
</dbReference>
<dbReference type="InterPro" id="IPR001610">
    <property type="entry name" value="PAC"/>
</dbReference>
<dbReference type="Gene3D" id="3.30.450.20">
    <property type="entry name" value="PAS domain"/>
    <property type="match status" value="3"/>
</dbReference>
<dbReference type="NCBIfam" id="TIGR00229">
    <property type="entry name" value="sensory_box"/>
    <property type="match status" value="2"/>
</dbReference>
<dbReference type="InterPro" id="IPR000700">
    <property type="entry name" value="PAS-assoc_C"/>
</dbReference>
<keyword evidence="6" id="KW-0067">ATP-binding</keyword>
<dbReference type="Pfam" id="PF08448">
    <property type="entry name" value="PAS_4"/>
    <property type="match status" value="1"/>
</dbReference>
<proteinExistence type="predicted"/>
<dbReference type="SMART" id="SM00086">
    <property type="entry name" value="PAC"/>
    <property type="match status" value="3"/>
</dbReference>
<dbReference type="SMART" id="SM00387">
    <property type="entry name" value="HATPase_c"/>
    <property type="match status" value="1"/>
</dbReference>
<dbReference type="PANTHER" id="PTHR24421:SF60">
    <property type="entry name" value="SENSOR HISTIDINE KINASE COMP"/>
    <property type="match status" value="1"/>
</dbReference>
<dbReference type="GO" id="GO:0046983">
    <property type="term" value="F:protein dimerization activity"/>
    <property type="evidence" value="ECO:0007669"/>
    <property type="project" value="InterPro"/>
</dbReference>
<dbReference type="PANTHER" id="PTHR24421">
    <property type="entry name" value="NITRATE/NITRITE SENSOR PROTEIN NARX-RELATED"/>
    <property type="match status" value="1"/>
</dbReference>
<dbReference type="Pfam" id="PF07730">
    <property type="entry name" value="HisKA_3"/>
    <property type="match status" value="1"/>
</dbReference>
<gene>
    <name evidence="11" type="ORF">NQZ67_18210</name>
</gene>
<dbReference type="RefSeq" id="WP_257448692.1">
    <property type="nucleotide sequence ID" value="NZ_JANIPJ010000013.1"/>
</dbReference>
<organism evidence="11 12">
    <name type="scientific">Paenibacillus soyae</name>
    <dbReference type="NCBI Taxonomy" id="2969249"/>
    <lineage>
        <taxon>Bacteria</taxon>
        <taxon>Bacillati</taxon>
        <taxon>Bacillota</taxon>
        <taxon>Bacilli</taxon>
        <taxon>Bacillales</taxon>
        <taxon>Paenibacillaceae</taxon>
        <taxon>Paenibacillus</taxon>
    </lineage>
</organism>
<dbReference type="Pfam" id="PF02518">
    <property type="entry name" value="HATPase_c"/>
    <property type="match status" value="1"/>
</dbReference>
<evidence type="ECO:0000256" key="3">
    <source>
        <dbReference type="ARBA" id="ARBA00022679"/>
    </source>
</evidence>
<dbReference type="Pfam" id="PF08447">
    <property type="entry name" value="PAS_3"/>
    <property type="match status" value="2"/>
</dbReference>
<dbReference type="CDD" id="cd16917">
    <property type="entry name" value="HATPase_UhpB-NarQ-NarX-like"/>
    <property type="match status" value="1"/>
</dbReference>
<dbReference type="InterPro" id="IPR000014">
    <property type="entry name" value="PAS"/>
</dbReference>
<dbReference type="InterPro" id="IPR013656">
    <property type="entry name" value="PAS_4"/>
</dbReference>
<evidence type="ECO:0000313" key="12">
    <source>
        <dbReference type="Proteomes" id="UP001141950"/>
    </source>
</evidence>
<evidence type="ECO:0000256" key="2">
    <source>
        <dbReference type="ARBA" id="ARBA00012438"/>
    </source>
</evidence>
<dbReference type="PROSITE" id="PS50112">
    <property type="entry name" value="PAS"/>
    <property type="match status" value="3"/>
</dbReference>
<dbReference type="AlphaFoldDB" id="A0A9X2SA95"/>
<comment type="catalytic activity">
    <reaction evidence="1">
        <text>ATP + protein L-histidine = ADP + protein N-phospho-L-histidine.</text>
        <dbReference type="EC" id="2.7.13.3"/>
    </reaction>
</comment>
<feature type="domain" description="PAS" evidence="9">
    <location>
        <begin position="131"/>
        <end position="204"/>
    </location>
</feature>
<dbReference type="EMBL" id="JANIPJ010000013">
    <property type="protein sequence ID" value="MCR2805820.1"/>
    <property type="molecule type" value="Genomic_DNA"/>
</dbReference>
<dbReference type="Proteomes" id="UP001141950">
    <property type="component" value="Unassembled WGS sequence"/>
</dbReference>
<dbReference type="InterPro" id="IPR013655">
    <property type="entry name" value="PAS_fold_3"/>
</dbReference>
<dbReference type="SUPFAM" id="SSF55785">
    <property type="entry name" value="PYP-like sensor domain (PAS domain)"/>
    <property type="match status" value="3"/>
</dbReference>
<evidence type="ECO:0000256" key="1">
    <source>
        <dbReference type="ARBA" id="ARBA00000085"/>
    </source>
</evidence>
<sequence length="729" mass="83673">MTEKRKDDRVFNRQEMFRIVAENTMDTIVVVDSEATVCYVSPSIETLTGYTVEEYEGMNAFEVILEEDRGRVHMSLNESVQTLQPVDVDYRVVDAGGSLVYVETRVKPVMEAGDVKYVVAVVRDVTRRKQTEQLLENILDNVNAIVWSTDKDFSRYNYFAGNSDKVCAIPKSEAIVRPIRLHDHIHPEDNALLMGEVKGLLDNGEPARLAFRWTHVPEETRWGQLMVHPFLDGNGNVERLDGIILDITEKKRAELALEESEQRYKSLFEHNLDGVFSIELKDMHFVNANEAFERTTGIELDKLTDKCLLGLIHDEDHLSVFQRLMEVIKHEEPRDIECRLSRMDRGERIVSITFVPIFLSGSLNGIHGILKDITKRKQEERELVQREERSHFLRMSLHRLSGDLANVMKVSELEERLVVEVQSVLPASLVAIEDEDKREDHMAESVSKQIRIRIGENPQPVFLCIAISEPLTAIEQEWLDTAVHYVKILYDNLHRTEDLMKRLEDLVGTKETPKWMLRLLFRLSEKERAALSSDLHDSVLQDLIIWYRKLESLRSVGKFGKESQEELVQIENGLLDAIHQIRITCNELRPPFLLKMGLVESLKSLFTYSRMFANYAIEFHAGPIDVPLHEDQILGVYRIVQELLNNASKHSRASRVVMSLEDVGAHMHFRYADDGVGIDLAELESSYEHMGIAGIEKRVLSLEGEVDVRSAPNQGFHVTVTFPKQTIER</sequence>
<feature type="domain" description="PAC" evidence="10">
    <location>
        <begin position="86"/>
        <end position="137"/>
    </location>
</feature>
<dbReference type="EC" id="2.7.13.3" evidence="2"/>
<name>A0A9X2SA95_9BACL</name>
<dbReference type="InterPro" id="IPR036890">
    <property type="entry name" value="HATPase_C_sf"/>
</dbReference>
<feature type="domain" description="PAC" evidence="10">
    <location>
        <begin position="334"/>
        <end position="385"/>
    </location>
</feature>
<feature type="domain" description="Histidine kinase" evidence="8">
    <location>
        <begin position="636"/>
        <end position="726"/>
    </location>
</feature>
<reference evidence="11" key="1">
    <citation type="submission" date="2022-08" db="EMBL/GenBank/DDBJ databases">
        <title>The genomic sequence of strain Paenibacillus sp. SCIV0701.</title>
        <authorList>
            <person name="Zhao H."/>
        </authorList>
    </citation>
    <scope>NUCLEOTIDE SEQUENCE</scope>
    <source>
        <strain evidence="11">SCIV0701</strain>
    </source>
</reference>
<dbReference type="SMART" id="SM00091">
    <property type="entry name" value="PAS"/>
    <property type="match status" value="3"/>
</dbReference>
<dbReference type="Gene3D" id="3.30.565.10">
    <property type="entry name" value="Histidine kinase-like ATPase, C-terminal domain"/>
    <property type="match status" value="1"/>
</dbReference>
<dbReference type="CDD" id="cd00130">
    <property type="entry name" value="PAS"/>
    <property type="match status" value="2"/>
</dbReference>
<feature type="domain" description="PAS" evidence="9">
    <location>
        <begin position="260"/>
        <end position="331"/>
    </location>
</feature>
<dbReference type="GO" id="GO:0005524">
    <property type="term" value="F:ATP binding"/>
    <property type="evidence" value="ECO:0007669"/>
    <property type="project" value="UniProtKB-KW"/>
</dbReference>
<dbReference type="InterPro" id="IPR005467">
    <property type="entry name" value="His_kinase_dom"/>
</dbReference>
<dbReference type="InterPro" id="IPR011712">
    <property type="entry name" value="Sig_transdc_His_kin_sub3_dim/P"/>
</dbReference>
<evidence type="ECO:0000259" key="9">
    <source>
        <dbReference type="PROSITE" id="PS50112"/>
    </source>
</evidence>
<dbReference type="InterPro" id="IPR003594">
    <property type="entry name" value="HATPase_dom"/>
</dbReference>
<dbReference type="PROSITE" id="PS50109">
    <property type="entry name" value="HIS_KIN"/>
    <property type="match status" value="1"/>
</dbReference>
<evidence type="ECO:0000256" key="4">
    <source>
        <dbReference type="ARBA" id="ARBA00022741"/>
    </source>
</evidence>
<evidence type="ECO:0000256" key="6">
    <source>
        <dbReference type="ARBA" id="ARBA00022840"/>
    </source>
</evidence>
<feature type="domain" description="PAS" evidence="9">
    <location>
        <begin position="13"/>
        <end position="83"/>
    </location>
</feature>
<dbReference type="GO" id="GO:0000155">
    <property type="term" value="F:phosphorelay sensor kinase activity"/>
    <property type="evidence" value="ECO:0007669"/>
    <property type="project" value="InterPro"/>
</dbReference>
<protein>
    <recommendedName>
        <fullName evidence="2">histidine kinase</fullName>
        <ecNumber evidence="2">2.7.13.3</ecNumber>
    </recommendedName>
</protein>
<accession>A0A9X2SA95</accession>
<dbReference type="InterPro" id="IPR035965">
    <property type="entry name" value="PAS-like_dom_sf"/>
</dbReference>
<keyword evidence="7" id="KW-0902">Two-component regulatory system</keyword>
<dbReference type="InterPro" id="IPR050482">
    <property type="entry name" value="Sensor_HK_TwoCompSys"/>
</dbReference>
<evidence type="ECO:0000256" key="7">
    <source>
        <dbReference type="ARBA" id="ARBA00023012"/>
    </source>
</evidence>
<evidence type="ECO:0000313" key="11">
    <source>
        <dbReference type="EMBL" id="MCR2805820.1"/>
    </source>
</evidence>
<evidence type="ECO:0000256" key="5">
    <source>
        <dbReference type="ARBA" id="ARBA00022777"/>
    </source>
</evidence>
<keyword evidence="3" id="KW-0808">Transferase</keyword>
<comment type="caution">
    <text evidence="11">The sequence shown here is derived from an EMBL/GenBank/DDBJ whole genome shotgun (WGS) entry which is preliminary data.</text>
</comment>
<keyword evidence="5" id="KW-0418">Kinase</keyword>
<feature type="domain" description="PAC" evidence="10">
    <location>
        <begin position="207"/>
        <end position="259"/>
    </location>
</feature>
<keyword evidence="12" id="KW-1185">Reference proteome</keyword>
<keyword evidence="4" id="KW-0547">Nucleotide-binding</keyword>
<dbReference type="GO" id="GO:0016020">
    <property type="term" value="C:membrane"/>
    <property type="evidence" value="ECO:0007669"/>
    <property type="project" value="InterPro"/>
</dbReference>
<evidence type="ECO:0000259" key="10">
    <source>
        <dbReference type="PROSITE" id="PS50113"/>
    </source>
</evidence>